<feature type="non-terminal residue" evidence="2">
    <location>
        <position position="238"/>
    </location>
</feature>
<proteinExistence type="predicted"/>
<keyword evidence="1" id="KW-0175">Coiled coil</keyword>
<accession>A0ABD2CSE1</accession>
<keyword evidence="3" id="KW-1185">Reference proteome</keyword>
<dbReference type="Proteomes" id="UP001607303">
    <property type="component" value="Unassembled WGS sequence"/>
</dbReference>
<gene>
    <name evidence="2" type="ORF">V1477_003811</name>
</gene>
<protein>
    <submittedName>
        <fullName evidence="2">Uncharacterized protein</fullName>
    </submittedName>
</protein>
<evidence type="ECO:0000313" key="2">
    <source>
        <dbReference type="EMBL" id="KAL2747916.1"/>
    </source>
</evidence>
<reference evidence="2 3" key="1">
    <citation type="journal article" date="2024" name="Ann. Entomol. Soc. Am.">
        <title>Genomic analyses of the southern and eastern yellowjacket wasps (Hymenoptera: Vespidae) reveal evolutionary signatures of social life.</title>
        <authorList>
            <person name="Catto M.A."/>
            <person name="Caine P.B."/>
            <person name="Orr S.E."/>
            <person name="Hunt B.G."/>
            <person name="Goodisman M.A.D."/>
        </authorList>
    </citation>
    <scope>NUCLEOTIDE SEQUENCE [LARGE SCALE GENOMIC DNA]</scope>
    <source>
        <strain evidence="2">232</strain>
        <tissue evidence="2">Head and thorax</tissue>
    </source>
</reference>
<sequence>MGFSMARNCYSRSRDEPRKSFQRVFRAISEKWKERTASNEKSVNRFTVHKGGKEEEENVKEEVEEASETVSSKLERFFPVIKARDLITWITLDIESTKSARRTGVTCTGELSVQDRVKPTSAVSIHLTVEIEVKDKDKDKDIEKVEVEVEVHSSNNSRILSHSGNRSRAGHWVERTFKGEWIAVARKSNLFDAAFVVLSDLLLSLKRSFSGEIPWLEIAIEPDGTSRNRYFESRGDAM</sequence>
<dbReference type="EMBL" id="JAYRBN010000034">
    <property type="protein sequence ID" value="KAL2747916.1"/>
    <property type="molecule type" value="Genomic_DNA"/>
</dbReference>
<organism evidence="2 3">
    <name type="scientific">Vespula maculifrons</name>
    <name type="common">Eastern yellow jacket</name>
    <name type="synonym">Wasp</name>
    <dbReference type="NCBI Taxonomy" id="7453"/>
    <lineage>
        <taxon>Eukaryota</taxon>
        <taxon>Metazoa</taxon>
        <taxon>Ecdysozoa</taxon>
        <taxon>Arthropoda</taxon>
        <taxon>Hexapoda</taxon>
        <taxon>Insecta</taxon>
        <taxon>Pterygota</taxon>
        <taxon>Neoptera</taxon>
        <taxon>Endopterygota</taxon>
        <taxon>Hymenoptera</taxon>
        <taxon>Apocrita</taxon>
        <taxon>Aculeata</taxon>
        <taxon>Vespoidea</taxon>
        <taxon>Vespidae</taxon>
        <taxon>Vespinae</taxon>
        <taxon>Vespula</taxon>
    </lineage>
</organism>
<name>A0ABD2CSE1_VESMC</name>
<dbReference type="AlphaFoldDB" id="A0ABD2CSE1"/>
<feature type="coiled-coil region" evidence="1">
    <location>
        <begin position="49"/>
        <end position="76"/>
    </location>
</feature>
<evidence type="ECO:0000313" key="3">
    <source>
        <dbReference type="Proteomes" id="UP001607303"/>
    </source>
</evidence>
<evidence type="ECO:0000256" key="1">
    <source>
        <dbReference type="SAM" id="Coils"/>
    </source>
</evidence>
<comment type="caution">
    <text evidence="2">The sequence shown here is derived from an EMBL/GenBank/DDBJ whole genome shotgun (WGS) entry which is preliminary data.</text>
</comment>